<comment type="caution">
    <text evidence="1">The sequence shown here is derived from an EMBL/GenBank/DDBJ whole genome shotgun (WGS) entry which is preliminary data.</text>
</comment>
<organism evidence="1 2">
    <name type="scientific">Candidatus Opimibacter skivensis</name>
    <dbReference type="NCBI Taxonomy" id="2982028"/>
    <lineage>
        <taxon>Bacteria</taxon>
        <taxon>Pseudomonadati</taxon>
        <taxon>Bacteroidota</taxon>
        <taxon>Saprospiria</taxon>
        <taxon>Saprospirales</taxon>
        <taxon>Saprospiraceae</taxon>
        <taxon>Candidatus Opimibacter</taxon>
    </lineage>
</organism>
<gene>
    <name evidence="1" type="ORF">IPP15_10165</name>
</gene>
<sequence length="184" mass="20887">MPSYLCCTPGRVASMKRSHLLFFILIFKFTPGFAQLPNLNGYVNYDFIPGEKIIFEDDFQKTQQGDFPAEWSLKSGKGAVQMIDNVPAFQLTDGNYAKAIPLIKNEFILTDSFTIEFDFDIRDGAYTPAVFLPNKDGSERLILWGPHIQTGYFTNQLPENILRLLDKFTTNGIMLLPGLSEWTN</sequence>
<protein>
    <submittedName>
        <fullName evidence="1">Uncharacterized protein</fullName>
    </submittedName>
</protein>
<dbReference type="EMBL" id="JADKGY010000007">
    <property type="protein sequence ID" value="MBK9982771.1"/>
    <property type="molecule type" value="Genomic_DNA"/>
</dbReference>
<reference evidence="1 2" key="1">
    <citation type="submission" date="2020-10" db="EMBL/GenBank/DDBJ databases">
        <title>Connecting structure to function with the recovery of over 1000 high-quality activated sludge metagenome-assembled genomes encoding full-length rRNA genes using long-read sequencing.</title>
        <authorList>
            <person name="Singleton C.M."/>
            <person name="Petriglieri F."/>
            <person name="Kristensen J.M."/>
            <person name="Kirkegaard R.H."/>
            <person name="Michaelsen T.Y."/>
            <person name="Andersen M.H."/>
            <person name="Karst S.M."/>
            <person name="Dueholm M.S."/>
            <person name="Nielsen P.H."/>
            <person name="Albertsen M."/>
        </authorList>
    </citation>
    <scope>NUCLEOTIDE SEQUENCE [LARGE SCALE GENOMIC DNA]</scope>
    <source>
        <strain evidence="1">Ribe_18-Q3-R11-54_MAXAC.273</strain>
    </source>
</reference>
<name>A0A9D7SV20_9BACT</name>
<dbReference type="AlphaFoldDB" id="A0A9D7SV20"/>
<evidence type="ECO:0000313" key="1">
    <source>
        <dbReference type="EMBL" id="MBK9982771.1"/>
    </source>
</evidence>
<accession>A0A9D7SV20</accession>
<evidence type="ECO:0000313" key="2">
    <source>
        <dbReference type="Proteomes" id="UP000808337"/>
    </source>
</evidence>
<proteinExistence type="predicted"/>
<dbReference type="Proteomes" id="UP000808337">
    <property type="component" value="Unassembled WGS sequence"/>
</dbReference>